<accession>A0ABU5JXP4</accession>
<comment type="caution">
    <text evidence="2">The sequence shown here is derived from an EMBL/GenBank/DDBJ whole genome shotgun (WGS) entry which is preliminary data.</text>
</comment>
<keyword evidence="3" id="KW-1185">Reference proteome</keyword>
<evidence type="ECO:0000259" key="1">
    <source>
        <dbReference type="Pfam" id="PF09643"/>
    </source>
</evidence>
<dbReference type="EMBL" id="JAXOVW010000028">
    <property type="protein sequence ID" value="MDZ5608166.1"/>
    <property type="molecule type" value="Genomic_DNA"/>
</dbReference>
<dbReference type="RefSeq" id="WP_374218059.1">
    <property type="nucleotide sequence ID" value="NZ_JAXOVW010000028.1"/>
</dbReference>
<dbReference type="Proteomes" id="UP001291930">
    <property type="component" value="Unassembled WGS sequence"/>
</dbReference>
<dbReference type="Pfam" id="PF09643">
    <property type="entry name" value="YopX"/>
    <property type="match status" value="1"/>
</dbReference>
<evidence type="ECO:0000313" key="2">
    <source>
        <dbReference type="EMBL" id="MDZ5608166.1"/>
    </source>
</evidence>
<sequence>MRTYKFRMWDLQEKCFMNHSRVIESRLLSLENNGEGRFVFQQWIGLLDTQGKEIYEGDIAENPFGEHFEIRWDKKGCRFIAVTTIEDGSEWYQNVSSNLKVIGNIYENQNSTK</sequence>
<dbReference type="Gene3D" id="2.30.30.290">
    <property type="entry name" value="YopX-like domains"/>
    <property type="match status" value="1"/>
</dbReference>
<feature type="domain" description="YopX protein" evidence="1">
    <location>
        <begin position="31"/>
        <end position="108"/>
    </location>
</feature>
<dbReference type="SUPFAM" id="SSF159006">
    <property type="entry name" value="YopX-like"/>
    <property type="match status" value="1"/>
</dbReference>
<dbReference type="InterPro" id="IPR023385">
    <property type="entry name" value="YopX-like_C"/>
</dbReference>
<organism evidence="2 3">
    <name type="scientific">Bacillus bingmayongensis</name>
    <dbReference type="NCBI Taxonomy" id="1150157"/>
    <lineage>
        <taxon>Bacteria</taxon>
        <taxon>Bacillati</taxon>
        <taxon>Bacillota</taxon>
        <taxon>Bacilli</taxon>
        <taxon>Bacillales</taxon>
        <taxon>Bacillaceae</taxon>
        <taxon>Bacillus</taxon>
    </lineage>
</organism>
<protein>
    <submittedName>
        <fullName evidence="2">YopX family protein</fullName>
    </submittedName>
</protein>
<reference evidence="3" key="1">
    <citation type="submission" date="2023-11" db="EMBL/GenBank/DDBJ databases">
        <title>Genome Sequence of Bacillus pseudomycoides stain BUPM19.</title>
        <authorList>
            <person name="Farhat A."/>
        </authorList>
    </citation>
    <scope>NUCLEOTIDE SEQUENCE [LARGE SCALE GENOMIC DNA]</scope>
    <source>
        <strain evidence="3">BUPM19</strain>
    </source>
</reference>
<gene>
    <name evidence="2" type="ORF">U2I54_13945</name>
</gene>
<name>A0ABU5JXP4_9BACI</name>
<evidence type="ECO:0000313" key="3">
    <source>
        <dbReference type="Proteomes" id="UP001291930"/>
    </source>
</evidence>
<proteinExistence type="predicted"/>
<dbReference type="InterPro" id="IPR019096">
    <property type="entry name" value="YopX_protein"/>
</dbReference>